<accession>A0A0N4UBH5</accession>
<dbReference type="EMBL" id="UYYG01001168">
    <property type="protein sequence ID" value="VDN58463.1"/>
    <property type="molecule type" value="Genomic_DNA"/>
</dbReference>
<name>A0A0N4UBH5_DRAME</name>
<evidence type="ECO:0000313" key="1">
    <source>
        <dbReference type="EMBL" id="VDN58463.1"/>
    </source>
</evidence>
<dbReference type="AlphaFoldDB" id="A0A0N4UBH5"/>
<reference evidence="4" key="1">
    <citation type="submission" date="2017-02" db="UniProtKB">
        <authorList>
            <consortium name="WormBaseParasite"/>
        </authorList>
    </citation>
    <scope>IDENTIFICATION</scope>
</reference>
<evidence type="ECO:0000313" key="4">
    <source>
        <dbReference type="WBParaSite" id="DME_0000455301-mRNA-1"/>
    </source>
</evidence>
<reference evidence="1 3" key="2">
    <citation type="submission" date="2018-11" db="EMBL/GenBank/DDBJ databases">
        <authorList>
            <consortium name="Pathogen Informatics"/>
        </authorList>
    </citation>
    <scope>NUCLEOTIDE SEQUENCE [LARGE SCALE GENOMIC DNA]</scope>
</reference>
<dbReference type="WBParaSite" id="DME_0000455301-mRNA-1">
    <property type="protein sequence ID" value="DME_0000455301-mRNA-1"/>
    <property type="gene ID" value="DME_0000455301"/>
</dbReference>
<organism evidence="2 4">
    <name type="scientific">Dracunculus medinensis</name>
    <name type="common">Guinea worm</name>
    <dbReference type="NCBI Taxonomy" id="318479"/>
    <lineage>
        <taxon>Eukaryota</taxon>
        <taxon>Metazoa</taxon>
        <taxon>Ecdysozoa</taxon>
        <taxon>Nematoda</taxon>
        <taxon>Chromadorea</taxon>
        <taxon>Rhabditida</taxon>
        <taxon>Spirurina</taxon>
        <taxon>Dracunculoidea</taxon>
        <taxon>Dracunculidae</taxon>
        <taxon>Dracunculus</taxon>
    </lineage>
</organism>
<evidence type="ECO:0000313" key="3">
    <source>
        <dbReference type="Proteomes" id="UP000274756"/>
    </source>
</evidence>
<protein>
    <submittedName>
        <fullName evidence="1 4">Uncharacterized protein</fullName>
    </submittedName>
</protein>
<keyword evidence="3" id="KW-1185">Reference proteome</keyword>
<dbReference type="Proteomes" id="UP000038040">
    <property type="component" value="Unplaced"/>
</dbReference>
<dbReference type="OrthoDB" id="5853427at2759"/>
<proteinExistence type="predicted"/>
<gene>
    <name evidence="1" type="ORF">DME_LOCUS8436</name>
</gene>
<sequence>MAHLFCDISLYKNFGKPMIWLFKFDVWILLKKWILVDKKRRMAHLRKLFQAIRTNFLSQEEVSEEKIIA</sequence>
<dbReference type="Proteomes" id="UP000274756">
    <property type="component" value="Unassembled WGS sequence"/>
</dbReference>
<evidence type="ECO:0000313" key="2">
    <source>
        <dbReference type="Proteomes" id="UP000038040"/>
    </source>
</evidence>